<sequence>MLGDKAVRRTSSTKKRPSQPQPLNASDAELQLPGPTQQGVKRPAEESDAYDDGLAASQPESSQENGHDAKRQKIVPSPQIAKTIREQYGDLLAMPSLLYNPRVIELCETIFYSARYYDDVYEYRHVHIPKQLLEYIPAKWKGRVLADEEWRSIGILQSPGWVNYMYHAPEPHVFLFRREKNYQEKYLPETISQQSAVSLIPLNLDDEPLEEEAPAGSDSDPYGSPEADQTEALSPVVHVEEEQEESENTPSPSPEPEPQPKRRSGRPRKSNDPSVEKEDVKKQASVAATKQAKGMGRRAMQEVTTTMETGGGRITRSASNGGASQTSVKRELRERKSTGGVSETQGSGGVRKSGRRK</sequence>
<evidence type="ECO:0000256" key="5">
    <source>
        <dbReference type="SAM" id="MobiDB-lite"/>
    </source>
</evidence>
<comment type="function">
    <text evidence="4">Binds to the catalytic subunit of the cyclin dependent kinases and is essential for their biological function.</text>
</comment>
<organism evidence="6 7">
    <name type="scientific">Rhizophlyctis rosea</name>
    <dbReference type="NCBI Taxonomy" id="64517"/>
    <lineage>
        <taxon>Eukaryota</taxon>
        <taxon>Fungi</taxon>
        <taxon>Fungi incertae sedis</taxon>
        <taxon>Chytridiomycota</taxon>
        <taxon>Chytridiomycota incertae sedis</taxon>
        <taxon>Chytridiomycetes</taxon>
        <taxon>Rhizophlyctidales</taxon>
        <taxon>Rhizophlyctidaceae</taxon>
        <taxon>Rhizophlyctis</taxon>
    </lineage>
</organism>
<feature type="compositionally biased region" description="Basic and acidic residues" evidence="5">
    <location>
        <begin position="269"/>
        <end position="282"/>
    </location>
</feature>
<keyword evidence="7" id="KW-1185">Reference proteome</keyword>
<comment type="caution">
    <text evidence="6">The sequence shown here is derived from an EMBL/GenBank/DDBJ whole genome shotgun (WGS) entry which is preliminary data.</text>
</comment>
<dbReference type="GO" id="GO:0051301">
    <property type="term" value="P:cell division"/>
    <property type="evidence" value="ECO:0007669"/>
    <property type="project" value="UniProtKB-UniRule"/>
</dbReference>
<dbReference type="PANTHER" id="PTHR23415">
    <property type="entry name" value="CYCLIN-DEPENDENT KINASES REGULATORY SUBUNIT/60S RIBOSOME SUBUNIT BIOGENESIS PROTEIN NIP7"/>
    <property type="match status" value="1"/>
</dbReference>
<dbReference type="SUPFAM" id="SSF55637">
    <property type="entry name" value="Cell cycle regulatory proteins"/>
    <property type="match status" value="1"/>
</dbReference>
<dbReference type="EMBL" id="JADGJD010000299">
    <property type="protein sequence ID" value="KAJ3052386.1"/>
    <property type="molecule type" value="Genomic_DNA"/>
</dbReference>
<evidence type="ECO:0000313" key="7">
    <source>
        <dbReference type="Proteomes" id="UP001212841"/>
    </source>
</evidence>
<feature type="region of interest" description="Disordered" evidence="5">
    <location>
        <begin position="1"/>
        <end position="78"/>
    </location>
</feature>
<keyword evidence="2 4" id="KW-0132">Cell division</keyword>
<dbReference type="GO" id="GO:0016538">
    <property type="term" value="F:cyclin-dependent protein serine/threonine kinase regulator activity"/>
    <property type="evidence" value="ECO:0007669"/>
    <property type="project" value="InterPro"/>
</dbReference>
<name>A0AAD5X5R7_9FUNG</name>
<dbReference type="InterPro" id="IPR000789">
    <property type="entry name" value="Cyclin-dep_kinase_reg-sub"/>
</dbReference>
<reference evidence="6" key="1">
    <citation type="submission" date="2020-05" db="EMBL/GenBank/DDBJ databases">
        <title>Phylogenomic resolution of chytrid fungi.</title>
        <authorList>
            <person name="Stajich J.E."/>
            <person name="Amses K."/>
            <person name="Simmons R."/>
            <person name="Seto K."/>
            <person name="Myers J."/>
            <person name="Bonds A."/>
            <person name="Quandt C.A."/>
            <person name="Barry K."/>
            <person name="Liu P."/>
            <person name="Grigoriev I."/>
            <person name="Longcore J.E."/>
            <person name="James T.Y."/>
        </authorList>
    </citation>
    <scope>NUCLEOTIDE SEQUENCE</scope>
    <source>
        <strain evidence="6">JEL0318</strain>
    </source>
</reference>
<dbReference type="InterPro" id="IPR036858">
    <property type="entry name" value="Cyclin-dep_kinase_reg-sub_sf"/>
</dbReference>
<evidence type="ECO:0000256" key="2">
    <source>
        <dbReference type="ARBA" id="ARBA00022618"/>
    </source>
</evidence>
<dbReference type="Gene3D" id="3.30.170.10">
    <property type="entry name" value="Cyclin-dependent kinase, regulatory subunit"/>
    <property type="match status" value="1"/>
</dbReference>
<accession>A0AAD5X5R7</accession>
<feature type="compositionally biased region" description="Polar residues" evidence="5">
    <location>
        <begin position="316"/>
        <end position="327"/>
    </location>
</feature>
<feature type="compositionally biased region" description="Basic and acidic residues" evidence="5">
    <location>
        <begin position="328"/>
        <end position="337"/>
    </location>
</feature>
<evidence type="ECO:0000313" key="6">
    <source>
        <dbReference type="EMBL" id="KAJ3052386.1"/>
    </source>
</evidence>
<dbReference type="Proteomes" id="UP001212841">
    <property type="component" value="Unassembled WGS sequence"/>
</dbReference>
<comment type="similarity">
    <text evidence="1 4">Belongs to the CKS family.</text>
</comment>
<evidence type="ECO:0000256" key="1">
    <source>
        <dbReference type="ARBA" id="ARBA00007782"/>
    </source>
</evidence>
<dbReference type="PRINTS" id="PR00296">
    <property type="entry name" value="CYCLINKINASE"/>
</dbReference>
<evidence type="ECO:0000256" key="3">
    <source>
        <dbReference type="ARBA" id="ARBA00023306"/>
    </source>
</evidence>
<evidence type="ECO:0000256" key="4">
    <source>
        <dbReference type="RuleBase" id="RU311113"/>
    </source>
</evidence>
<dbReference type="Pfam" id="PF01111">
    <property type="entry name" value="CKS"/>
    <property type="match status" value="1"/>
</dbReference>
<dbReference type="AlphaFoldDB" id="A0AAD5X5R7"/>
<protein>
    <recommendedName>
        <fullName evidence="4">Cyclin-dependent kinases regulatory subunit</fullName>
    </recommendedName>
</protein>
<keyword evidence="3 4" id="KW-0131">Cell cycle</keyword>
<proteinExistence type="inferred from homology"/>
<gene>
    <name evidence="6" type="ORF">HK097_006344</name>
</gene>
<feature type="region of interest" description="Disordered" evidence="5">
    <location>
        <begin position="209"/>
        <end position="357"/>
    </location>
</feature>
<dbReference type="SMART" id="SM01084">
    <property type="entry name" value="CKS"/>
    <property type="match status" value="1"/>
</dbReference>